<protein>
    <submittedName>
        <fullName evidence="3">Transposase</fullName>
    </submittedName>
</protein>
<dbReference type="Pfam" id="PF01609">
    <property type="entry name" value="DDE_Tnp_1"/>
    <property type="match status" value="1"/>
</dbReference>
<evidence type="ECO:0000256" key="1">
    <source>
        <dbReference type="SAM" id="Phobius"/>
    </source>
</evidence>
<dbReference type="GO" id="GO:0006313">
    <property type="term" value="P:DNA transposition"/>
    <property type="evidence" value="ECO:0007669"/>
    <property type="project" value="InterPro"/>
</dbReference>
<proteinExistence type="predicted"/>
<sequence>MFDGILQKFADRAPGAVMVRALLEQLLNAERLDAWFEHTRGRQYTRKILFSSLVGVLLQVVCKTHPSVHAAYRKSTIAASIIALYGKLRGVELETSQALVRFIAAESAQLIEGLQGARPPLLPGYRIKYLDGNCVEASERRLKPLRKSAAAALPGKSLVVFDQALDLVADVFPCADGHAQERALLGPVSATVAAGDLWVADRNFCVLSFLLNMERAGASFIIREHSQFPCKPLEAMRRVGASPTGAVFEQAVQVTAPSGETFIWRRIQVKLKTKTRNGDSTLILVTNLPAEAAEATTIAEIYRTRWTIETAFQKLEAHLHSEINTLGYPEAALFGFCLALVAFNLYAVVMAALRAAHPHANIDETVSGYYLAAEIANTTEGMNIAVDDAEWTRFAIASHEEMCTFLLDLASHVNLAQWRKSKRGPKKAPTPRTKYKGKTHISTAKVLAGT</sequence>
<dbReference type="Gene3D" id="3.90.350.10">
    <property type="entry name" value="Transposase Inhibitor Protein From Tn5, Chain A, domain 1"/>
    <property type="match status" value="1"/>
</dbReference>
<dbReference type="GO" id="GO:0004803">
    <property type="term" value="F:transposase activity"/>
    <property type="evidence" value="ECO:0007669"/>
    <property type="project" value="InterPro"/>
</dbReference>
<name>A0A6P1DUY6_9GAMM</name>
<feature type="transmembrane region" description="Helical" evidence="1">
    <location>
        <begin position="331"/>
        <end position="353"/>
    </location>
</feature>
<dbReference type="PANTHER" id="PTHR33258:SF1">
    <property type="entry name" value="TRANSPOSASE INSL FOR INSERTION SEQUENCE ELEMENT IS186A-RELATED"/>
    <property type="match status" value="1"/>
</dbReference>
<dbReference type="GO" id="GO:0003677">
    <property type="term" value="F:DNA binding"/>
    <property type="evidence" value="ECO:0007669"/>
    <property type="project" value="InterPro"/>
</dbReference>
<evidence type="ECO:0000313" key="4">
    <source>
        <dbReference type="Proteomes" id="UP000471640"/>
    </source>
</evidence>
<dbReference type="SUPFAM" id="SSF53098">
    <property type="entry name" value="Ribonuclease H-like"/>
    <property type="match status" value="1"/>
</dbReference>
<dbReference type="AlphaFoldDB" id="A0A6P1DUY6"/>
<keyword evidence="1" id="KW-0812">Transmembrane</keyword>
<evidence type="ECO:0000313" key="3">
    <source>
        <dbReference type="EMBL" id="NEX22157.1"/>
    </source>
</evidence>
<keyword evidence="1" id="KW-0472">Membrane</keyword>
<comment type="caution">
    <text evidence="3">The sequence shown here is derived from an EMBL/GenBank/DDBJ whole genome shotgun (WGS) entry which is preliminary data.</text>
</comment>
<evidence type="ECO:0000259" key="2">
    <source>
        <dbReference type="Pfam" id="PF01609"/>
    </source>
</evidence>
<organism evidence="3 4">
    <name type="scientific">Thiorhodococcus mannitoliphagus</name>
    <dbReference type="NCBI Taxonomy" id="329406"/>
    <lineage>
        <taxon>Bacteria</taxon>
        <taxon>Pseudomonadati</taxon>
        <taxon>Pseudomonadota</taxon>
        <taxon>Gammaproteobacteria</taxon>
        <taxon>Chromatiales</taxon>
        <taxon>Chromatiaceae</taxon>
        <taxon>Thiorhodococcus</taxon>
    </lineage>
</organism>
<gene>
    <name evidence="3" type="ORF">G3480_17910</name>
</gene>
<feature type="domain" description="Transposase IS4-like" evidence="2">
    <location>
        <begin position="175"/>
        <end position="345"/>
    </location>
</feature>
<dbReference type="Proteomes" id="UP000471640">
    <property type="component" value="Unassembled WGS sequence"/>
</dbReference>
<keyword evidence="4" id="KW-1185">Reference proteome</keyword>
<reference evidence="3 4" key="2">
    <citation type="submission" date="2020-02" db="EMBL/GenBank/DDBJ databases">
        <title>Genome sequences of Thiorhodococcus mannitoliphagus and Thiorhodococcus minor, purple sulfur photosynthetic bacteria in the gammaproteobacterial family, Chromatiaceae.</title>
        <authorList>
            <person name="Aviles F.A."/>
            <person name="Meyer T.E."/>
            <person name="Kyndt J.A."/>
        </authorList>
    </citation>
    <scope>NUCLEOTIDE SEQUENCE [LARGE SCALE GENOMIC DNA]</scope>
    <source>
        <strain evidence="3 4">DSM 18266</strain>
    </source>
</reference>
<dbReference type="InterPro" id="IPR002559">
    <property type="entry name" value="Transposase_11"/>
</dbReference>
<dbReference type="EMBL" id="JAAIJR010000085">
    <property type="protein sequence ID" value="NEX22157.1"/>
    <property type="molecule type" value="Genomic_DNA"/>
</dbReference>
<keyword evidence="1" id="KW-1133">Transmembrane helix</keyword>
<accession>A0A6P1DUY6</accession>
<dbReference type="PANTHER" id="PTHR33258">
    <property type="entry name" value="TRANSPOSASE INSL FOR INSERTION SEQUENCE ELEMENT IS186A-RELATED"/>
    <property type="match status" value="1"/>
</dbReference>
<reference evidence="4" key="1">
    <citation type="journal article" date="2020" name="Microbiol. Resour. Announc.">
        <title>Draft Genome Sequences of Thiorhodococcus mannitoliphagus and Thiorhodococcus minor, Purple Sulfur Photosynthetic Bacteria in the Gammaproteobacterial Family Chromatiaceae.</title>
        <authorList>
            <person name="Aviles F.A."/>
            <person name="Meyer T.E."/>
            <person name="Kyndt J.A."/>
        </authorList>
    </citation>
    <scope>NUCLEOTIDE SEQUENCE [LARGE SCALE GENOMIC DNA]</scope>
    <source>
        <strain evidence="4">DSM 18266</strain>
    </source>
</reference>
<dbReference type="RefSeq" id="WP_164655254.1">
    <property type="nucleotide sequence ID" value="NZ_JAAIJR010000085.1"/>
</dbReference>
<dbReference type="InterPro" id="IPR012337">
    <property type="entry name" value="RNaseH-like_sf"/>
</dbReference>